<dbReference type="PROSITE" id="PS51202">
    <property type="entry name" value="RCK_C"/>
    <property type="match status" value="1"/>
</dbReference>
<dbReference type="InterPro" id="IPR006037">
    <property type="entry name" value="RCK_C"/>
</dbReference>
<protein>
    <submittedName>
        <fullName evidence="3">Ktr system potassium uptake protein A</fullName>
    </submittedName>
</protein>
<reference evidence="3 4" key="1">
    <citation type="submission" date="2018-06" db="EMBL/GenBank/DDBJ databases">
        <authorList>
            <consortium name="Pathogen Informatics"/>
            <person name="Doyle S."/>
        </authorList>
    </citation>
    <scope>NUCLEOTIDE SEQUENCE [LARGE SCALE GENOMIC DNA]</scope>
    <source>
        <strain evidence="3 4">NCTC10723</strain>
    </source>
</reference>
<dbReference type="RefSeq" id="WP_115269410.1">
    <property type="nucleotide sequence ID" value="NZ_CASFEE010000003.1"/>
</dbReference>
<dbReference type="EMBL" id="UGGU01000003">
    <property type="protein sequence ID" value="STO31262.1"/>
    <property type="molecule type" value="Genomic_DNA"/>
</dbReference>
<evidence type="ECO:0000313" key="4">
    <source>
        <dbReference type="Proteomes" id="UP000255328"/>
    </source>
</evidence>
<dbReference type="GO" id="GO:0006813">
    <property type="term" value="P:potassium ion transport"/>
    <property type="evidence" value="ECO:0007669"/>
    <property type="project" value="InterPro"/>
</dbReference>
<dbReference type="Gene3D" id="3.40.50.720">
    <property type="entry name" value="NAD(P)-binding Rossmann-like Domain"/>
    <property type="match status" value="1"/>
</dbReference>
<keyword evidence="4" id="KW-1185">Reference proteome</keyword>
<dbReference type="InterPro" id="IPR050721">
    <property type="entry name" value="Trk_Ktr_HKT_K-transport"/>
</dbReference>
<dbReference type="InterPro" id="IPR036721">
    <property type="entry name" value="RCK_C_sf"/>
</dbReference>
<dbReference type="Pfam" id="PF02080">
    <property type="entry name" value="TrkA_C"/>
    <property type="match status" value="1"/>
</dbReference>
<dbReference type="AlphaFoldDB" id="A0A377GWW9"/>
<sequence length="218" mass="24327">MKQYLVVGLGRFGTSVAQTLYESNEEILAIDIDEEKVQDCINENIVDNAIRLDSTDLKSLKELGIGNYDIAFVCVGDIEPSILITLNLKELGVKKIIAKAVSKSHGKVLAKIGANKVIYPEEYMGRRVAQLAMEPNLVEHLRFSADFLLLEVKAPSVFWNKSIIELDIRKNYNSNVVGIKKEDQSFNPNPLPTTVIEKGDVLLVITDSKTADFFENLK</sequence>
<dbReference type="Proteomes" id="UP000255328">
    <property type="component" value="Unassembled WGS sequence"/>
</dbReference>
<dbReference type="SUPFAM" id="SSF51735">
    <property type="entry name" value="NAD(P)-binding Rossmann-fold domains"/>
    <property type="match status" value="1"/>
</dbReference>
<dbReference type="InterPro" id="IPR036291">
    <property type="entry name" value="NAD(P)-bd_dom_sf"/>
</dbReference>
<dbReference type="PROSITE" id="PS51201">
    <property type="entry name" value="RCK_N"/>
    <property type="match status" value="1"/>
</dbReference>
<feature type="domain" description="RCK N-terminal" evidence="1">
    <location>
        <begin position="1"/>
        <end position="119"/>
    </location>
</feature>
<dbReference type="PANTHER" id="PTHR43833">
    <property type="entry name" value="POTASSIUM CHANNEL PROTEIN 2-RELATED-RELATED"/>
    <property type="match status" value="1"/>
</dbReference>
<name>A0A377GWW9_9FUSO</name>
<gene>
    <name evidence="3" type="primary">ktrA</name>
    <name evidence="3" type="ORF">NCTC10723_00707</name>
</gene>
<dbReference type="InterPro" id="IPR003148">
    <property type="entry name" value="RCK_N"/>
</dbReference>
<accession>A0A377GWW9</accession>
<feature type="domain" description="RCK C-terminal" evidence="2">
    <location>
        <begin position="135"/>
        <end position="218"/>
    </location>
</feature>
<dbReference type="GO" id="GO:0008324">
    <property type="term" value="F:monoatomic cation transmembrane transporter activity"/>
    <property type="evidence" value="ECO:0007669"/>
    <property type="project" value="InterPro"/>
</dbReference>
<evidence type="ECO:0000259" key="2">
    <source>
        <dbReference type="PROSITE" id="PS51202"/>
    </source>
</evidence>
<evidence type="ECO:0000259" key="1">
    <source>
        <dbReference type="PROSITE" id="PS51201"/>
    </source>
</evidence>
<proteinExistence type="predicted"/>
<dbReference type="SUPFAM" id="SSF116726">
    <property type="entry name" value="TrkA C-terminal domain-like"/>
    <property type="match status" value="1"/>
</dbReference>
<dbReference type="PANTHER" id="PTHR43833:SF7">
    <property type="entry name" value="KTR SYSTEM POTASSIUM UPTAKE PROTEIN C"/>
    <property type="match status" value="1"/>
</dbReference>
<evidence type="ECO:0000313" key="3">
    <source>
        <dbReference type="EMBL" id="STO31262.1"/>
    </source>
</evidence>
<organism evidence="3 4">
    <name type="scientific">Fusobacterium necrogenes</name>
    <dbReference type="NCBI Taxonomy" id="858"/>
    <lineage>
        <taxon>Bacteria</taxon>
        <taxon>Fusobacteriati</taxon>
        <taxon>Fusobacteriota</taxon>
        <taxon>Fusobacteriia</taxon>
        <taxon>Fusobacteriales</taxon>
        <taxon>Fusobacteriaceae</taxon>
        <taxon>Fusobacterium</taxon>
    </lineage>
</organism>
<dbReference type="Pfam" id="PF02254">
    <property type="entry name" value="TrkA_N"/>
    <property type="match status" value="1"/>
</dbReference>
<dbReference type="Gene3D" id="3.30.70.1450">
    <property type="entry name" value="Regulator of K+ conductance, C-terminal domain"/>
    <property type="match status" value="1"/>
</dbReference>
<dbReference type="OrthoDB" id="9776294at2"/>